<feature type="signal peptide" evidence="2">
    <location>
        <begin position="1"/>
        <end position="17"/>
    </location>
</feature>
<evidence type="ECO:0000256" key="1">
    <source>
        <dbReference type="SAM" id="MobiDB-lite"/>
    </source>
</evidence>
<evidence type="ECO:0000256" key="2">
    <source>
        <dbReference type="SAM" id="SignalP"/>
    </source>
</evidence>
<name>A0A2C5Z104_9HYPO</name>
<comment type="caution">
    <text evidence="3">The sequence shown here is derived from an EMBL/GenBank/DDBJ whole genome shotgun (WGS) entry which is preliminary data.</text>
</comment>
<evidence type="ECO:0000313" key="3">
    <source>
        <dbReference type="EMBL" id="PHH73676.1"/>
    </source>
</evidence>
<proteinExistence type="predicted"/>
<sequence length="136" mass="15035">MKAVIATIALLAGNAVATPIVNSAVPSRRFSLSPEVLKCMNDNRCFTRETFSPEKRERCLRCESPSGPGNAGQDNEIKTSAQDSDKVSRCEWKNGCSSREIWTAEKKERCNRCKALSGKPAQAHKLDYGNIVFPEE</sequence>
<organism evidence="3 4">
    <name type="scientific">Ophiocordyceps camponoti-rufipedis</name>
    <dbReference type="NCBI Taxonomy" id="2004952"/>
    <lineage>
        <taxon>Eukaryota</taxon>
        <taxon>Fungi</taxon>
        <taxon>Dikarya</taxon>
        <taxon>Ascomycota</taxon>
        <taxon>Pezizomycotina</taxon>
        <taxon>Sordariomycetes</taxon>
        <taxon>Hypocreomycetidae</taxon>
        <taxon>Hypocreales</taxon>
        <taxon>Ophiocordycipitaceae</taxon>
        <taxon>Ophiocordyceps</taxon>
    </lineage>
</organism>
<protein>
    <recommendedName>
        <fullName evidence="5">ShKT domain-containing protein</fullName>
    </recommendedName>
</protein>
<gene>
    <name evidence="3" type="ORF">CDD80_3637</name>
</gene>
<dbReference type="Proteomes" id="UP000226431">
    <property type="component" value="Unassembled WGS sequence"/>
</dbReference>
<evidence type="ECO:0008006" key="5">
    <source>
        <dbReference type="Google" id="ProtNLM"/>
    </source>
</evidence>
<evidence type="ECO:0000313" key="4">
    <source>
        <dbReference type="Proteomes" id="UP000226431"/>
    </source>
</evidence>
<reference evidence="3 4" key="1">
    <citation type="submission" date="2017-06" db="EMBL/GenBank/DDBJ databases">
        <title>Ant-infecting Ophiocordyceps genomes reveal a high diversity of potential behavioral manipulation genes and a possible major role for enterotoxins.</title>
        <authorList>
            <person name="De Bekker C."/>
            <person name="Evans H.C."/>
            <person name="Brachmann A."/>
            <person name="Hughes D.P."/>
        </authorList>
    </citation>
    <scope>NUCLEOTIDE SEQUENCE [LARGE SCALE GENOMIC DNA]</scope>
    <source>
        <strain evidence="3 4">Map16</strain>
    </source>
</reference>
<keyword evidence="2" id="KW-0732">Signal</keyword>
<keyword evidence="4" id="KW-1185">Reference proteome</keyword>
<accession>A0A2C5Z104</accession>
<feature type="region of interest" description="Disordered" evidence="1">
    <location>
        <begin position="60"/>
        <end position="82"/>
    </location>
</feature>
<dbReference type="AlphaFoldDB" id="A0A2C5Z104"/>
<feature type="chain" id="PRO_5012293303" description="ShKT domain-containing protein" evidence="2">
    <location>
        <begin position="18"/>
        <end position="136"/>
    </location>
</feature>
<dbReference type="EMBL" id="NJES01000325">
    <property type="protein sequence ID" value="PHH73676.1"/>
    <property type="molecule type" value="Genomic_DNA"/>
</dbReference>